<dbReference type="InterPro" id="IPR054505">
    <property type="entry name" value="Myb_DNA-bind_8"/>
</dbReference>
<evidence type="ECO:0000259" key="2">
    <source>
        <dbReference type="Pfam" id="PF22980"/>
    </source>
</evidence>
<comment type="caution">
    <text evidence="3">The sequence shown here is derived from an EMBL/GenBank/DDBJ whole genome shotgun (WGS) entry which is preliminary data.</text>
</comment>
<dbReference type="EMBL" id="MU863637">
    <property type="protein sequence ID" value="KAK4101001.1"/>
    <property type="molecule type" value="Genomic_DNA"/>
</dbReference>
<accession>A0AAN6Q1F5</accession>
<gene>
    <name evidence="3" type="ORF">N658DRAFT_471917</name>
</gene>
<proteinExistence type="predicted"/>
<sequence>MPPKTKAAPAGDAGDGRKQPTAQEAYLFYTIIKNMKGKPEIDWTAVAVDAGFKNAETAKVRYGQIKRKLGLDTWNAGKVKDSQAKDQDAGEDGAPETPAAGRTKKTAVTPSTGGTGTGAGVKKRASTGKRATNSTPGGRSRKAKSQATVKMGESMDMDLTFEDGEDMVDDESPTKKSGNRIKNEFGTVGHNLNASTDFDSFPAILPDAVVERKAILINVGGTWTTSPVPMEIHAQWLARLPAHIQTRFYTQAADVNSNGFLGDIDDHDGGPNMDAAAVQAQLLNEQFGDPGNMLNNMNMSMCMAGLEVGNYVNVSAPGAGGNGNHDNGNNNNNQAEIDLHSIPVHPGYMAQMERETLEQEARDHATLFGDGSGFC</sequence>
<dbReference type="Pfam" id="PF22980">
    <property type="entry name" value="Myb_DNA-bind_8"/>
    <property type="match status" value="1"/>
</dbReference>
<dbReference type="Proteomes" id="UP001305647">
    <property type="component" value="Unassembled WGS sequence"/>
</dbReference>
<reference evidence="3" key="1">
    <citation type="journal article" date="2023" name="Mol. Phylogenet. Evol.">
        <title>Genome-scale phylogeny and comparative genomics of the fungal order Sordariales.</title>
        <authorList>
            <person name="Hensen N."/>
            <person name="Bonometti L."/>
            <person name="Westerberg I."/>
            <person name="Brannstrom I.O."/>
            <person name="Guillou S."/>
            <person name="Cros-Aarteil S."/>
            <person name="Calhoun S."/>
            <person name="Haridas S."/>
            <person name="Kuo A."/>
            <person name="Mondo S."/>
            <person name="Pangilinan J."/>
            <person name="Riley R."/>
            <person name="LaButti K."/>
            <person name="Andreopoulos B."/>
            <person name="Lipzen A."/>
            <person name="Chen C."/>
            <person name="Yan M."/>
            <person name="Daum C."/>
            <person name="Ng V."/>
            <person name="Clum A."/>
            <person name="Steindorff A."/>
            <person name="Ohm R.A."/>
            <person name="Martin F."/>
            <person name="Silar P."/>
            <person name="Natvig D.O."/>
            <person name="Lalanne C."/>
            <person name="Gautier V."/>
            <person name="Ament-Velasquez S.L."/>
            <person name="Kruys A."/>
            <person name="Hutchinson M.I."/>
            <person name="Powell A.J."/>
            <person name="Barry K."/>
            <person name="Miller A.N."/>
            <person name="Grigoriev I.V."/>
            <person name="Debuchy R."/>
            <person name="Gladieux P."/>
            <person name="Hiltunen Thoren M."/>
            <person name="Johannesson H."/>
        </authorList>
    </citation>
    <scope>NUCLEOTIDE SEQUENCE</scope>
    <source>
        <strain evidence="3">CBS 757.83</strain>
    </source>
</reference>
<protein>
    <recommendedName>
        <fullName evidence="2">Myb-like DNA-binding domain-containing protein</fullName>
    </recommendedName>
</protein>
<reference evidence="3" key="2">
    <citation type="submission" date="2023-05" db="EMBL/GenBank/DDBJ databases">
        <authorList>
            <consortium name="Lawrence Berkeley National Laboratory"/>
            <person name="Steindorff A."/>
            <person name="Hensen N."/>
            <person name="Bonometti L."/>
            <person name="Westerberg I."/>
            <person name="Brannstrom I.O."/>
            <person name="Guillou S."/>
            <person name="Cros-Aarteil S."/>
            <person name="Calhoun S."/>
            <person name="Haridas S."/>
            <person name="Kuo A."/>
            <person name="Mondo S."/>
            <person name="Pangilinan J."/>
            <person name="Riley R."/>
            <person name="Labutti K."/>
            <person name="Andreopoulos B."/>
            <person name="Lipzen A."/>
            <person name="Chen C."/>
            <person name="Yanf M."/>
            <person name="Daum C."/>
            <person name="Ng V."/>
            <person name="Clum A."/>
            <person name="Ohm R."/>
            <person name="Martin F."/>
            <person name="Silar P."/>
            <person name="Natvig D."/>
            <person name="Lalanne C."/>
            <person name="Gautier V."/>
            <person name="Ament-Velasquez S.L."/>
            <person name="Kruys A."/>
            <person name="Hutchinson M.I."/>
            <person name="Powell A.J."/>
            <person name="Barry K."/>
            <person name="Miller A.N."/>
            <person name="Grigoriev I.V."/>
            <person name="Debuchy R."/>
            <person name="Gladieux P."/>
            <person name="Thoren M.H."/>
            <person name="Johannesson H."/>
        </authorList>
    </citation>
    <scope>NUCLEOTIDE SEQUENCE</scope>
    <source>
        <strain evidence="3">CBS 757.83</strain>
    </source>
</reference>
<evidence type="ECO:0000313" key="4">
    <source>
        <dbReference type="Proteomes" id="UP001305647"/>
    </source>
</evidence>
<evidence type="ECO:0000256" key="1">
    <source>
        <dbReference type="SAM" id="MobiDB-lite"/>
    </source>
</evidence>
<evidence type="ECO:0000313" key="3">
    <source>
        <dbReference type="EMBL" id="KAK4101001.1"/>
    </source>
</evidence>
<dbReference type="AlphaFoldDB" id="A0AAN6Q1F5"/>
<feature type="domain" description="Myb-like DNA-binding" evidence="2">
    <location>
        <begin position="27"/>
        <end position="70"/>
    </location>
</feature>
<name>A0AAN6Q1F5_9PEZI</name>
<feature type="region of interest" description="Disordered" evidence="1">
    <location>
        <begin position="80"/>
        <end position="153"/>
    </location>
</feature>
<keyword evidence="4" id="KW-1185">Reference proteome</keyword>
<organism evidence="3 4">
    <name type="scientific">Parathielavia hyrcaniae</name>
    <dbReference type="NCBI Taxonomy" id="113614"/>
    <lineage>
        <taxon>Eukaryota</taxon>
        <taxon>Fungi</taxon>
        <taxon>Dikarya</taxon>
        <taxon>Ascomycota</taxon>
        <taxon>Pezizomycotina</taxon>
        <taxon>Sordariomycetes</taxon>
        <taxon>Sordariomycetidae</taxon>
        <taxon>Sordariales</taxon>
        <taxon>Chaetomiaceae</taxon>
        <taxon>Parathielavia</taxon>
    </lineage>
</organism>